<dbReference type="GO" id="GO:0005886">
    <property type="term" value="C:plasma membrane"/>
    <property type="evidence" value="ECO:0000318"/>
    <property type="project" value="GO_Central"/>
</dbReference>
<organism evidence="15 16">
    <name type="scientific">Helobdella robusta</name>
    <name type="common">Californian leech</name>
    <dbReference type="NCBI Taxonomy" id="6412"/>
    <lineage>
        <taxon>Eukaryota</taxon>
        <taxon>Metazoa</taxon>
        <taxon>Spiralia</taxon>
        <taxon>Lophotrochozoa</taxon>
        <taxon>Annelida</taxon>
        <taxon>Clitellata</taxon>
        <taxon>Hirudinea</taxon>
        <taxon>Rhynchobdellida</taxon>
        <taxon>Glossiphoniidae</taxon>
        <taxon>Helobdella</taxon>
    </lineage>
</organism>
<dbReference type="AlphaFoldDB" id="T1FMS5"/>
<dbReference type="FunFam" id="1.10.220.10:FF:000002">
    <property type="entry name" value="Annexin"/>
    <property type="match status" value="1"/>
</dbReference>
<dbReference type="GO" id="GO:0005634">
    <property type="term" value="C:nucleus"/>
    <property type="evidence" value="ECO:0000318"/>
    <property type="project" value="GO_Central"/>
</dbReference>
<evidence type="ECO:0000256" key="1">
    <source>
        <dbReference type="ARBA" id="ARBA00004340"/>
    </source>
</evidence>
<dbReference type="GO" id="GO:0005576">
    <property type="term" value="C:extracellular region"/>
    <property type="evidence" value="ECO:0007669"/>
    <property type="project" value="UniProtKB-SubCell"/>
</dbReference>
<keyword evidence="7 13" id="KW-0106">Calcium</keyword>
<keyword evidence="9 13" id="KW-0111">Calcium/phospholipid-binding</keyword>
<comment type="function">
    <text evidence="10">Involved in reproduction of the worm. Involved in host-parasite interaction. Delivered into the host cell by means of parasite exosomes. Binds to acidic phospholipid membranes in a calcium-dependent manner in vitro. Causes aggregation of liposomes in the presence of calcium, but not in its absence. Likely to promote membrane fusion. May provide structural integrity within the tegument.</text>
</comment>
<evidence type="ECO:0000313" key="16">
    <source>
        <dbReference type="Proteomes" id="UP000015101"/>
    </source>
</evidence>
<dbReference type="HOGENOM" id="CLU_025300_0_2_1"/>
<dbReference type="RefSeq" id="XP_009013815.1">
    <property type="nucleotide sequence ID" value="XM_009015567.1"/>
</dbReference>
<dbReference type="Proteomes" id="UP000015101">
    <property type="component" value="Unassembled WGS sequence"/>
</dbReference>
<accession>T1FMS5</accession>
<dbReference type="eggNOG" id="KOG0819">
    <property type="taxonomic scope" value="Eukaryota"/>
</dbReference>
<comment type="subunit">
    <text evidence="4">Homodimer.</text>
</comment>
<proteinExistence type="inferred from homology"/>
<dbReference type="GeneID" id="20210124"/>
<keyword evidence="8 13" id="KW-0041">Annexin</keyword>
<dbReference type="KEGG" id="hro:HELRODRAFT_185414"/>
<dbReference type="GO" id="GO:0043657">
    <property type="term" value="C:host cell"/>
    <property type="evidence" value="ECO:0007669"/>
    <property type="project" value="UniProtKB-SubCell"/>
</dbReference>
<reference evidence="14 16" key="2">
    <citation type="journal article" date="2013" name="Nature">
        <title>Insights into bilaterian evolution from three spiralian genomes.</title>
        <authorList>
            <person name="Simakov O."/>
            <person name="Marletaz F."/>
            <person name="Cho S.J."/>
            <person name="Edsinger-Gonzales E."/>
            <person name="Havlak P."/>
            <person name="Hellsten U."/>
            <person name="Kuo D.H."/>
            <person name="Larsson T."/>
            <person name="Lv J."/>
            <person name="Arendt D."/>
            <person name="Savage R."/>
            <person name="Osoegawa K."/>
            <person name="de Jong P."/>
            <person name="Grimwood J."/>
            <person name="Chapman J.A."/>
            <person name="Shapiro H."/>
            <person name="Aerts A."/>
            <person name="Otillar R.P."/>
            <person name="Terry A.Y."/>
            <person name="Boore J.L."/>
            <person name="Grigoriev I.V."/>
            <person name="Lindberg D.R."/>
            <person name="Seaver E.C."/>
            <person name="Weisblat D.A."/>
            <person name="Putnam N.H."/>
            <person name="Rokhsar D.S."/>
        </authorList>
    </citation>
    <scope>NUCLEOTIDE SEQUENCE</scope>
</reference>
<dbReference type="OrthoDB" id="37886at2759"/>
<dbReference type="GO" id="GO:0005544">
    <property type="term" value="F:calcium-dependent phospholipid binding"/>
    <property type="evidence" value="ECO:0000318"/>
    <property type="project" value="GO_Central"/>
</dbReference>
<dbReference type="EnsemblMetazoa" id="HelroT185414">
    <property type="protein sequence ID" value="HelroP185414"/>
    <property type="gene ID" value="HelroG185414"/>
</dbReference>
<evidence type="ECO:0000256" key="13">
    <source>
        <dbReference type="RuleBase" id="RU003540"/>
    </source>
</evidence>
<dbReference type="PANTHER" id="PTHR10502:SF175">
    <property type="entry name" value="ANNEXIN A13"/>
    <property type="match status" value="1"/>
</dbReference>
<dbReference type="SMART" id="SM00335">
    <property type="entry name" value="ANX"/>
    <property type="match status" value="4"/>
</dbReference>
<dbReference type="EMBL" id="KB096134">
    <property type="protein sequence ID" value="ESO08026.1"/>
    <property type="molecule type" value="Genomic_DNA"/>
</dbReference>
<keyword evidence="16" id="KW-1185">Reference proteome</keyword>
<dbReference type="InterPro" id="IPR018502">
    <property type="entry name" value="Annexin_repeat"/>
</dbReference>
<dbReference type="InParanoid" id="T1FMS5"/>
<dbReference type="PANTHER" id="PTHR10502">
    <property type="entry name" value="ANNEXIN"/>
    <property type="match status" value="1"/>
</dbReference>
<evidence type="ECO:0000256" key="6">
    <source>
        <dbReference type="ARBA" id="ARBA00022737"/>
    </source>
</evidence>
<comment type="subcellular location">
    <subcellularLocation>
        <location evidence="1">Host cell</location>
    </subcellularLocation>
    <subcellularLocation>
        <location evidence="2">Secreted</location>
        <location evidence="2">Extracellular exosome</location>
    </subcellularLocation>
    <subcellularLocation>
        <location evidence="11">Tegument</location>
    </subcellularLocation>
</comment>
<evidence type="ECO:0000256" key="10">
    <source>
        <dbReference type="ARBA" id="ARBA00059330"/>
    </source>
</evidence>
<dbReference type="GO" id="GO:0012506">
    <property type="term" value="C:vesicle membrane"/>
    <property type="evidence" value="ECO:0000318"/>
    <property type="project" value="GO_Central"/>
</dbReference>
<reference evidence="15" key="3">
    <citation type="submission" date="2015-06" db="UniProtKB">
        <authorList>
            <consortium name="EnsemblMetazoa"/>
        </authorList>
    </citation>
    <scope>IDENTIFICATION</scope>
</reference>
<dbReference type="EMBL" id="AMQM01003372">
    <property type="status" value="NOT_ANNOTATED_CDS"/>
    <property type="molecule type" value="Genomic_DNA"/>
</dbReference>
<dbReference type="SUPFAM" id="SSF47874">
    <property type="entry name" value="Annexin"/>
    <property type="match status" value="1"/>
</dbReference>
<dbReference type="PRINTS" id="PR00196">
    <property type="entry name" value="ANNEXIN"/>
</dbReference>
<evidence type="ECO:0000313" key="14">
    <source>
        <dbReference type="EMBL" id="ESO08026.1"/>
    </source>
</evidence>
<dbReference type="PROSITE" id="PS00223">
    <property type="entry name" value="ANNEXIN_1"/>
    <property type="match status" value="1"/>
</dbReference>
<dbReference type="GO" id="GO:0005509">
    <property type="term" value="F:calcium ion binding"/>
    <property type="evidence" value="ECO:0007669"/>
    <property type="project" value="InterPro"/>
</dbReference>
<keyword evidence="6 13" id="KW-0677">Repeat</keyword>
<dbReference type="Gene3D" id="1.10.220.10">
    <property type="entry name" value="Annexin"/>
    <property type="match status" value="4"/>
</dbReference>
<evidence type="ECO:0000256" key="2">
    <source>
        <dbReference type="ARBA" id="ARBA00004550"/>
    </source>
</evidence>
<keyword evidence="5" id="KW-0479">Metal-binding</keyword>
<dbReference type="GO" id="GO:0005737">
    <property type="term" value="C:cytoplasm"/>
    <property type="evidence" value="ECO:0000318"/>
    <property type="project" value="GO_Central"/>
</dbReference>
<sequence length="311" mass="34947">MATIVPNQNFNPLLAANDLIAAFKGIGTNEAKVIQVTTSHDNKQRQEIKSRFQLITGKDLNKELKSELSGNFGNAVLSLFVPSYEFFADLLMKTMKGPKTDESMMAELLCTHDNKHLALIKDAYNRLAGRSLEEAVATETTGELKRLWSCQVRGARDESSEVSVELAHQDARDLFKKIDGRFNCESGLFIDLLCGRNFGQLRETFNQYQRITSHSFEEVINNETKGQLKKGLLAVVSYIKNPHVFFADLLYDSFKGLGTKNDDLTRILVTRAEIDLLHIANAYRQKYSKPLAEAIKSECSGDFRALLLAMI</sequence>
<evidence type="ECO:0000256" key="4">
    <source>
        <dbReference type="ARBA" id="ARBA00011738"/>
    </source>
</evidence>
<dbReference type="FunFam" id="1.10.220.10:FF:000001">
    <property type="entry name" value="Annexin"/>
    <property type="match status" value="1"/>
</dbReference>
<evidence type="ECO:0000256" key="11">
    <source>
        <dbReference type="ARBA" id="ARBA00060393"/>
    </source>
</evidence>
<dbReference type="CTD" id="20210124"/>
<evidence type="ECO:0000256" key="7">
    <source>
        <dbReference type="ARBA" id="ARBA00022837"/>
    </source>
</evidence>
<dbReference type="STRING" id="6412.T1FMS5"/>
<dbReference type="InterPro" id="IPR037104">
    <property type="entry name" value="Annexin_sf"/>
</dbReference>
<evidence type="ECO:0000256" key="3">
    <source>
        <dbReference type="ARBA" id="ARBA00007831"/>
    </source>
</evidence>
<evidence type="ECO:0000256" key="8">
    <source>
        <dbReference type="ARBA" id="ARBA00023216"/>
    </source>
</evidence>
<dbReference type="InterPro" id="IPR001464">
    <property type="entry name" value="Annexin"/>
</dbReference>
<comment type="domain">
    <text evidence="13">A pair of annexin repeats may form one binding site for calcium and phospholipid.</text>
</comment>
<evidence type="ECO:0000256" key="9">
    <source>
        <dbReference type="ARBA" id="ARBA00023302"/>
    </source>
</evidence>
<dbReference type="InterPro" id="IPR018252">
    <property type="entry name" value="Annexin_repeat_CS"/>
</dbReference>
<evidence type="ECO:0000256" key="12">
    <source>
        <dbReference type="ARBA" id="ARBA00077076"/>
    </source>
</evidence>
<dbReference type="OMA" id="DERRECD"/>
<protein>
    <recommendedName>
        <fullName evidence="12 13">Annexin</fullName>
    </recommendedName>
</protein>
<gene>
    <name evidence="15" type="primary">20210124</name>
    <name evidence="14" type="ORF">HELRODRAFT_185414</name>
</gene>
<dbReference type="PROSITE" id="PS51897">
    <property type="entry name" value="ANNEXIN_2"/>
    <property type="match status" value="4"/>
</dbReference>
<evidence type="ECO:0000313" key="15">
    <source>
        <dbReference type="EnsemblMetazoa" id="HelroP185414"/>
    </source>
</evidence>
<reference evidence="16" key="1">
    <citation type="submission" date="2012-12" db="EMBL/GenBank/DDBJ databases">
        <authorList>
            <person name="Hellsten U."/>
            <person name="Grimwood J."/>
            <person name="Chapman J.A."/>
            <person name="Shapiro H."/>
            <person name="Aerts A."/>
            <person name="Otillar R.P."/>
            <person name="Terry A.Y."/>
            <person name="Boore J.L."/>
            <person name="Simakov O."/>
            <person name="Marletaz F."/>
            <person name="Cho S.-J."/>
            <person name="Edsinger-Gonzales E."/>
            <person name="Havlak P."/>
            <person name="Kuo D.-H."/>
            <person name="Larsson T."/>
            <person name="Lv J."/>
            <person name="Arendt D."/>
            <person name="Savage R."/>
            <person name="Osoegawa K."/>
            <person name="de Jong P."/>
            <person name="Lindberg D.R."/>
            <person name="Seaver E.C."/>
            <person name="Weisblat D.A."/>
            <person name="Putnam N.H."/>
            <person name="Grigoriev I.V."/>
            <person name="Rokhsar D.S."/>
        </authorList>
    </citation>
    <scope>NUCLEOTIDE SEQUENCE</scope>
</reference>
<dbReference type="GO" id="GO:0001786">
    <property type="term" value="F:phosphatidylserine binding"/>
    <property type="evidence" value="ECO:0000318"/>
    <property type="project" value="GO_Central"/>
</dbReference>
<dbReference type="FunFam" id="1.10.220.10:FF:000005">
    <property type="entry name" value="Annexin"/>
    <property type="match status" value="1"/>
</dbReference>
<comment type="similarity">
    <text evidence="3 13">Belongs to the annexin family.</text>
</comment>
<name>T1FMS5_HELRO</name>
<evidence type="ECO:0000256" key="5">
    <source>
        <dbReference type="ARBA" id="ARBA00022723"/>
    </source>
</evidence>
<dbReference type="Pfam" id="PF00191">
    <property type="entry name" value="Annexin"/>
    <property type="match status" value="4"/>
</dbReference>